<evidence type="ECO:0000256" key="1">
    <source>
        <dbReference type="SAM" id="Coils"/>
    </source>
</evidence>
<protein>
    <submittedName>
        <fullName evidence="2">Uncharacterized protein</fullName>
    </submittedName>
</protein>
<keyword evidence="3" id="KW-1185">Reference proteome</keyword>
<organism evidence="2 3">
    <name type="scientific">Clostridium tetanomorphum</name>
    <dbReference type="NCBI Taxonomy" id="1553"/>
    <lineage>
        <taxon>Bacteria</taxon>
        <taxon>Bacillati</taxon>
        <taxon>Bacillota</taxon>
        <taxon>Clostridia</taxon>
        <taxon>Eubacteriales</taxon>
        <taxon>Clostridiaceae</taxon>
        <taxon>Clostridium</taxon>
    </lineage>
</organism>
<evidence type="ECO:0000313" key="2">
    <source>
        <dbReference type="EMBL" id="MBC2397034.1"/>
    </source>
</evidence>
<proteinExistence type="predicted"/>
<feature type="coiled-coil region" evidence="1">
    <location>
        <begin position="38"/>
        <end position="79"/>
    </location>
</feature>
<comment type="caution">
    <text evidence="2">The sequence shown here is derived from an EMBL/GenBank/DDBJ whole genome shotgun (WGS) entry which is preliminary data.</text>
</comment>
<gene>
    <name evidence="2" type="ORF">HGG79_04455</name>
</gene>
<dbReference type="AlphaFoldDB" id="A0A923E9R6"/>
<evidence type="ECO:0000313" key="3">
    <source>
        <dbReference type="Proteomes" id="UP000563151"/>
    </source>
</evidence>
<name>A0A923E9R6_CLOTT</name>
<feature type="coiled-coil region" evidence="1">
    <location>
        <begin position="109"/>
        <end position="136"/>
    </location>
</feature>
<sequence>MKYFPIDFILNYGYNIYEVGDILDKEILDILKLIQSDMKSMQSDMKSIQGDIKKLDSKVENVENNTDKNTLLLEELNKKVKVVGEVQTSFAEQLNREKGKEEKSLDDRLEVIELAIKDTSSRVKEVQKELARVVRNTAENWAEIVELKIIK</sequence>
<dbReference type="EMBL" id="JAAZWO010000004">
    <property type="protein sequence ID" value="MBC2397034.1"/>
    <property type="molecule type" value="Genomic_DNA"/>
</dbReference>
<reference evidence="2 3" key="1">
    <citation type="submission" date="2020-04" db="EMBL/GenBank/DDBJ databases">
        <title>Genomic insights into acetone-butanol-ethanol (ABE) fermentation by sequencing solventogenic clostridia strains.</title>
        <authorList>
            <person name="Brown S."/>
        </authorList>
    </citation>
    <scope>NUCLEOTIDE SEQUENCE [LARGE SCALE GENOMIC DNA]</scope>
    <source>
        <strain evidence="2 3">DJ011</strain>
    </source>
</reference>
<accession>A0A923E9R6</accession>
<dbReference type="Proteomes" id="UP000563151">
    <property type="component" value="Unassembled WGS sequence"/>
</dbReference>
<keyword evidence="1" id="KW-0175">Coiled coil</keyword>